<gene>
    <name evidence="1" type="ORF">LCGC14_0880370</name>
</gene>
<sequence>MSNLIAACVGSPLIKAGTAHAVLTTEFRHRHAALGLRQDRHDLAIGKT</sequence>
<dbReference type="AlphaFoldDB" id="A0A0F9P244"/>
<name>A0A0F9P244_9ZZZZ</name>
<evidence type="ECO:0000313" key="1">
    <source>
        <dbReference type="EMBL" id="KKN25875.1"/>
    </source>
</evidence>
<comment type="caution">
    <text evidence="1">The sequence shown here is derived from an EMBL/GenBank/DDBJ whole genome shotgun (WGS) entry which is preliminary data.</text>
</comment>
<reference evidence="1" key="1">
    <citation type="journal article" date="2015" name="Nature">
        <title>Complex archaea that bridge the gap between prokaryotes and eukaryotes.</title>
        <authorList>
            <person name="Spang A."/>
            <person name="Saw J.H."/>
            <person name="Jorgensen S.L."/>
            <person name="Zaremba-Niedzwiedzka K."/>
            <person name="Martijn J."/>
            <person name="Lind A.E."/>
            <person name="van Eijk R."/>
            <person name="Schleper C."/>
            <person name="Guy L."/>
            <person name="Ettema T.J."/>
        </authorList>
    </citation>
    <scope>NUCLEOTIDE SEQUENCE</scope>
</reference>
<accession>A0A0F9P244</accession>
<organism evidence="1">
    <name type="scientific">marine sediment metagenome</name>
    <dbReference type="NCBI Taxonomy" id="412755"/>
    <lineage>
        <taxon>unclassified sequences</taxon>
        <taxon>metagenomes</taxon>
        <taxon>ecological metagenomes</taxon>
    </lineage>
</organism>
<dbReference type="EMBL" id="LAZR01002764">
    <property type="protein sequence ID" value="KKN25875.1"/>
    <property type="molecule type" value="Genomic_DNA"/>
</dbReference>
<protein>
    <submittedName>
        <fullName evidence="1">Uncharacterized protein</fullName>
    </submittedName>
</protein>
<proteinExistence type="predicted"/>